<name>A0ABP0T7A3_9BRYO</name>
<evidence type="ECO:0000256" key="5">
    <source>
        <dbReference type="ARBA" id="ARBA00022832"/>
    </source>
</evidence>
<evidence type="ECO:0008006" key="12">
    <source>
        <dbReference type="Google" id="ProtNLM"/>
    </source>
</evidence>
<evidence type="ECO:0000256" key="1">
    <source>
        <dbReference type="ARBA" id="ARBA00010617"/>
    </source>
</evidence>
<sequence length="488" mass="54786">MEATTRVTTVSQLPLQNIPGTYGVPYFGAIKDRLDFFWFQGIETFFKSRVEKYNSTVFRVNMPPGPPGFPDPRVITLLDQKSFPTLFDIDRVEKRDVFVGTYMPSVSYTGGYRVLPYLDPSEERHTKLKTFCFELIKDNGRELFFEFSKALEESFLVWESSLAKCGTASFSTECVQFAFNFLFRAIVHKDPVAPGEASLGTEGGIYASLWTAPQLIPVTNIGLPHPIEELFLHSFPLPFILVESPYNSIFKFISTYATDALAKANELGLNRDDATHNLLFFLCFNAFGGFNIFLPSVVKAIAGAGPKLMRELAAEVKDVLATTGENKITLQALEKMALVNSVTYECFRLNPPVPYQYGRAKKDFIIESHDASYKIKNGEMLFGYQPFATRDPKVFVDPDTFVPKRFLGPEGEKLISSVFWSNGRETDEPSVGNKQCPAKDLVVTISRLFVAEMFNRYERFELAPSPVGPPSPTSLVTFISLKKKNTSS</sequence>
<keyword evidence="5" id="KW-0276">Fatty acid metabolism</keyword>
<evidence type="ECO:0000256" key="4">
    <source>
        <dbReference type="ARBA" id="ARBA00022767"/>
    </source>
</evidence>
<evidence type="ECO:0000256" key="6">
    <source>
        <dbReference type="ARBA" id="ARBA00023004"/>
    </source>
</evidence>
<keyword evidence="7" id="KW-0443">Lipid metabolism</keyword>
<evidence type="ECO:0000313" key="10">
    <source>
        <dbReference type="EMBL" id="CAK9189388.1"/>
    </source>
</evidence>
<accession>A0ABP0T7A3</accession>
<comment type="similarity">
    <text evidence="1">Belongs to the cytochrome P450 family.</text>
</comment>
<proteinExistence type="inferred from homology"/>
<dbReference type="CDD" id="cd11071">
    <property type="entry name" value="CYP74"/>
    <property type="match status" value="1"/>
</dbReference>
<protein>
    <recommendedName>
        <fullName evidence="12">Allene oxide synthase</fullName>
    </recommendedName>
</protein>
<evidence type="ECO:0000256" key="9">
    <source>
        <dbReference type="ARBA" id="ARBA00023239"/>
    </source>
</evidence>
<organism evidence="10 11">
    <name type="scientific">Sphagnum troendelagicum</name>
    <dbReference type="NCBI Taxonomy" id="128251"/>
    <lineage>
        <taxon>Eukaryota</taxon>
        <taxon>Viridiplantae</taxon>
        <taxon>Streptophyta</taxon>
        <taxon>Embryophyta</taxon>
        <taxon>Bryophyta</taxon>
        <taxon>Sphagnophytina</taxon>
        <taxon>Sphagnopsida</taxon>
        <taxon>Sphagnales</taxon>
        <taxon>Sphagnaceae</taxon>
        <taxon>Sphagnum</taxon>
    </lineage>
</organism>
<dbReference type="SUPFAM" id="SSF48264">
    <property type="entry name" value="Cytochrome P450"/>
    <property type="match status" value="1"/>
</dbReference>
<keyword evidence="9" id="KW-0456">Lyase</keyword>
<dbReference type="PANTHER" id="PTHR24286">
    <property type="entry name" value="CYTOCHROME P450 26"/>
    <property type="match status" value="1"/>
</dbReference>
<evidence type="ECO:0000256" key="8">
    <source>
        <dbReference type="ARBA" id="ARBA00023160"/>
    </source>
</evidence>
<dbReference type="InterPro" id="IPR001128">
    <property type="entry name" value="Cyt_P450"/>
</dbReference>
<keyword evidence="8" id="KW-0275">Fatty acid biosynthesis</keyword>
<keyword evidence="4" id="KW-0925">Oxylipin biosynthesis</keyword>
<dbReference type="EMBL" id="OZ019893">
    <property type="protein sequence ID" value="CAK9189388.1"/>
    <property type="molecule type" value="Genomic_DNA"/>
</dbReference>
<keyword evidence="2" id="KW-0444">Lipid biosynthesis</keyword>
<keyword evidence="6" id="KW-0408">Iron</keyword>
<evidence type="ECO:0000313" key="11">
    <source>
        <dbReference type="Proteomes" id="UP001497512"/>
    </source>
</evidence>
<evidence type="ECO:0000256" key="7">
    <source>
        <dbReference type="ARBA" id="ARBA00023098"/>
    </source>
</evidence>
<gene>
    <name evidence="10" type="ORF">CSSPTR1EN2_LOCUS39</name>
</gene>
<dbReference type="InterPro" id="IPR036396">
    <property type="entry name" value="Cyt_P450_sf"/>
</dbReference>
<dbReference type="PANTHER" id="PTHR24286:SF255">
    <property type="entry name" value="ALLENE OXIDE SYNTHASE, CHLOROPLASTIC"/>
    <property type="match status" value="1"/>
</dbReference>
<evidence type="ECO:0000256" key="3">
    <source>
        <dbReference type="ARBA" id="ARBA00022723"/>
    </source>
</evidence>
<dbReference type="Gene3D" id="1.10.630.10">
    <property type="entry name" value="Cytochrome P450"/>
    <property type="match status" value="1"/>
</dbReference>
<reference evidence="10 11" key="1">
    <citation type="submission" date="2024-02" db="EMBL/GenBank/DDBJ databases">
        <authorList>
            <consortium name="ELIXIR-Norway"/>
            <consortium name="Elixir Norway"/>
        </authorList>
    </citation>
    <scope>NUCLEOTIDE SEQUENCE [LARGE SCALE GENOMIC DNA]</scope>
</reference>
<keyword evidence="3" id="KW-0479">Metal-binding</keyword>
<evidence type="ECO:0000256" key="2">
    <source>
        <dbReference type="ARBA" id="ARBA00022516"/>
    </source>
</evidence>
<dbReference type="Proteomes" id="UP001497512">
    <property type="component" value="Chromosome 1"/>
</dbReference>
<dbReference type="Pfam" id="PF00067">
    <property type="entry name" value="p450"/>
    <property type="match status" value="1"/>
</dbReference>
<keyword evidence="11" id="KW-1185">Reference proteome</keyword>